<dbReference type="SUPFAM" id="SSF110296">
    <property type="entry name" value="Oligoxyloglucan reducing end-specific cellobiohydrolase"/>
    <property type="match status" value="1"/>
</dbReference>
<keyword evidence="3" id="KW-1185">Reference proteome</keyword>
<reference evidence="2 3" key="1">
    <citation type="submission" date="2020-02" db="EMBL/GenBank/DDBJ databases">
        <authorList>
            <person name="Chen W.-M."/>
        </authorList>
    </citation>
    <scope>NUCLEOTIDE SEQUENCE [LARGE SCALE GENOMIC DNA]</scope>
    <source>
        <strain evidence="2 3">KDG-16</strain>
    </source>
</reference>
<dbReference type="RefSeq" id="WP_166077490.1">
    <property type="nucleotide sequence ID" value="NZ_JAAJBT010000005.1"/>
</dbReference>
<evidence type="ECO:0000313" key="3">
    <source>
        <dbReference type="Proteomes" id="UP000800984"/>
    </source>
</evidence>
<proteinExistence type="predicted"/>
<name>A0ABX0IA95_9FLAO</name>
<comment type="caution">
    <text evidence="2">The sequence shown here is derived from an EMBL/GenBank/DDBJ whole genome shotgun (WGS) entry which is preliminary data.</text>
</comment>
<evidence type="ECO:0000256" key="1">
    <source>
        <dbReference type="SAM" id="SignalP"/>
    </source>
</evidence>
<dbReference type="Gene3D" id="2.130.10.10">
    <property type="entry name" value="YVTN repeat-like/Quinoprotein amine dehydrogenase"/>
    <property type="match status" value="1"/>
</dbReference>
<feature type="chain" id="PRO_5046914736" description="T9SS sorting signal type C domain-containing protein" evidence="1">
    <location>
        <begin position="25"/>
        <end position="1440"/>
    </location>
</feature>
<dbReference type="EMBL" id="JAAJBT010000005">
    <property type="protein sequence ID" value="NHM02380.1"/>
    <property type="molecule type" value="Genomic_DNA"/>
</dbReference>
<protein>
    <recommendedName>
        <fullName evidence="4">T9SS sorting signal type C domain-containing protein</fullName>
    </recommendedName>
</protein>
<sequence>MKKKLLKISSLLVLLVLFSYVASTTNIFQTKPPLNSIESSVANGKQQTNPETTITNVAIKPKNTSFDHSHKTIEKTGLASKTNKSQKQVAKINLDSVRKLREKYENFLVNHPNRKSMALAKTDRKAIGLPPNKYNEQNWLYTADPNLGRPTPEVTLAIQKDLNEKLESGRVPGDGMDNQWIERGPNNVGGRTRALMFAPGSTTKVFAGATSGGLWVNNDITSAASVWSQVTGVPSNMSVTCITVDPQNSNIMYIGTGEVYTWGAVNGNGVYKSIDGGVTWRSIFSTSDAVNINDRITFIQAIVAWRNPTTNLTEVYFGADAMNVNYAGGLNPGGTSETFGRNTIGLWKSTDGVSFTRQTNASLEFTAGRYVAPDSFTIDFAGNLFMGTKYSYVNAGGGGRIYRCTNGTNWTLVRTLASANGRVQLVASKTTAGRMVALCENLATGLPVIRRSTDGFATIDTSVPLPVSSGTQPPAANDFCRGQAFYDLMIGMNPTNDEEVYVGGIEIFRNTQMFKATPVAADWVQYTDWTLNPTDTGSTTTQLDGVHSDHHVIAFAPGLSSRVVIGNDGGIYYSNDSGNSIGVRNNGYNVTQFYKGAINQTGTQKLLAGAQDNGSQLISPAPAGPGSSFDLFGGDGCWEFIDKQNQFMVISYVYNTYAFVNYAADVATQYIANDFGGSDGDFVNQCGLDSNSNILFANGTAGTTYRIYRYAINPATETTTTSTLTNALINNIPTYFEASPYTANNLLVGLANGRLIKVIRSNGPTTGPVGSQPAYSSIGDASWVGTISDIRFGASDNEIFVTFHNHGVTSVWYTTNGNATTPTWVSKEGDLPNLSVKCILQNPNATNEVIVGTDLGVWYTVNFNAASPNWRRSNNGMKDVPVLSFDYRSADRVILAATYGRGMWSGEFWQCGATTKTWNGSAWLPAGTPTKRDAVIFAGNYTSTASLDACSVTVNTGAAVTFVSGHTLRVGENITVNGTGSLTINSGAALVQYTKHAVNTGNIIVRRASTNMIRNDYTAWSSPVANQNLLAFSPNTVTSRFYQYLFTGTTTPTAYQSVVPSTNSFATAKGYMIRVDNSWTSTPAVFNGQFTGVPNNGSITYPVGQGFNLLGNPYASPISAYRFLIQNPKVNAIYYWTHTAAAVGGVYPQNNYASYTTLGGTASAAGGAIPNDKINVGQGFFIQAATAYTVSFENELREDAITTNQFFKSSDAITENLETEKHRIWLNLSDGTKSFNQILIGYTEGATDGFDAKIDGKIPDTSKTMIYNLIDNNEYVIQGKGLPFTDEDVVKLGLKVTEASNFEITIQQVDGLFNNQDVFVKDNYTGAIHNLKESSYYFISGVGVFNNRFELIYRKPNKEVEVIASNTIDVFVKNNELTVQTYQSEITNIEIYDILGKVIFSKNAIDSKQFNTNIMAAKNQTLLVKIQLKNGEILNKKILL</sequence>
<keyword evidence="1" id="KW-0732">Signal</keyword>
<dbReference type="Proteomes" id="UP000800984">
    <property type="component" value="Unassembled WGS sequence"/>
</dbReference>
<gene>
    <name evidence="2" type="ORF">G4D72_09700</name>
</gene>
<evidence type="ECO:0008006" key="4">
    <source>
        <dbReference type="Google" id="ProtNLM"/>
    </source>
</evidence>
<feature type="signal peptide" evidence="1">
    <location>
        <begin position="1"/>
        <end position="24"/>
    </location>
</feature>
<organism evidence="2 3">
    <name type="scientific">Flavobacterium difficile</name>
    <dbReference type="NCBI Taxonomy" id="2709659"/>
    <lineage>
        <taxon>Bacteria</taxon>
        <taxon>Pseudomonadati</taxon>
        <taxon>Bacteroidota</taxon>
        <taxon>Flavobacteriia</taxon>
        <taxon>Flavobacteriales</taxon>
        <taxon>Flavobacteriaceae</taxon>
        <taxon>Flavobacterium</taxon>
    </lineage>
</organism>
<accession>A0ABX0IA95</accession>
<dbReference type="InterPro" id="IPR015943">
    <property type="entry name" value="WD40/YVTN_repeat-like_dom_sf"/>
</dbReference>
<evidence type="ECO:0000313" key="2">
    <source>
        <dbReference type="EMBL" id="NHM02380.1"/>
    </source>
</evidence>